<gene>
    <name evidence="2" type="ORF">QuyetLC_24690</name>
</gene>
<protein>
    <recommendedName>
        <fullName evidence="3">Conjugal transfer protein</fullName>
    </recommendedName>
</protein>
<organism evidence="2">
    <name type="scientific">Bacillus anthracis</name>
    <name type="common">anthrax bacterium</name>
    <dbReference type="NCBI Taxonomy" id="1392"/>
    <lineage>
        <taxon>Bacteria</taxon>
        <taxon>Bacillati</taxon>
        <taxon>Bacillota</taxon>
        <taxon>Bacilli</taxon>
        <taxon>Bacillales</taxon>
        <taxon>Bacillaceae</taxon>
        <taxon>Bacillus</taxon>
        <taxon>Bacillus cereus group</taxon>
    </lineage>
</organism>
<dbReference type="InterPro" id="IPR024735">
    <property type="entry name" value="TcpC"/>
</dbReference>
<name>A0A640MI38_BACAN</name>
<dbReference type="CDD" id="cd16428">
    <property type="entry name" value="TcpC_C"/>
    <property type="match status" value="1"/>
</dbReference>
<evidence type="ECO:0000313" key="2">
    <source>
        <dbReference type="EMBL" id="GEU13512.1"/>
    </source>
</evidence>
<keyword evidence="1" id="KW-1133">Transmembrane helix</keyword>
<reference evidence="2" key="2">
    <citation type="submission" date="2019-12" db="EMBL/GenBank/DDBJ databases">
        <authorList>
            <person name="Hoang T.H.H."/>
            <person name="Okutani A."/>
        </authorList>
    </citation>
    <scope>NUCLEOTIDE SEQUENCE</scope>
    <source>
        <strain evidence="2">QuyetLC</strain>
    </source>
</reference>
<feature type="transmembrane region" description="Helical" evidence="1">
    <location>
        <begin position="26"/>
        <end position="46"/>
    </location>
</feature>
<dbReference type="Gene3D" id="3.10.450.540">
    <property type="match status" value="1"/>
</dbReference>
<keyword evidence="1" id="KW-0472">Membrane</keyword>
<sequence length="339" mass="39164">MNFIKERKQPKPVVPKEEKSASIRTVRLSVLILTLFLVVSGPIALFQSSKMHGRIKNEQAALTKTIQEELSRNTSMPVVSELYKQFLHPFITTYISIPADQKAFEERLNTLQDTYFNFEQEEEKNTGLERKLLSADFYDLVSEQGQTIAKYKIAYEITTPITKEREVKKKEADKEVTVKEKYIDYEKSEVKTLLNIPFVQLDNQSFKVTAYPYFSMEPSLTSGKALQATIDRSQYQRLENKEEKAITSFVQAFLEKYVSDSIEDMSFLMKEPELLTGDYQVTDVAIEPLIKEKQIVVFVTFKLVDGQTKSSHIETMTLGLKHRDNTYFIEKLQHYLGGI</sequence>
<keyword evidence="1" id="KW-0812">Transmembrane</keyword>
<reference evidence="2" key="1">
    <citation type="submission" date="2019-12" db="EMBL/GenBank/DDBJ databases">
        <title>Epidemiological and comparative genomic analysis of Bacillus anthracis isolated from northern Vietnam.</title>
        <authorList>
            <person name="Hoang T.T.H."/>
            <person name="Dang D.A."/>
            <person name="Pham M.H."/>
            <person name="Luong M.H."/>
            <person name="Tran N.D."/>
            <person name="Nguyen T.H."/>
            <person name="Nguyen T.T."/>
            <person name="Inoue S."/>
            <person name="Morikawa S."/>
            <person name="Okutani A."/>
        </authorList>
    </citation>
    <scope>NUCLEOTIDE SEQUENCE</scope>
    <source>
        <strain evidence="2">QuyetLC</strain>
    </source>
</reference>
<evidence type="ECO:0008006" key="3">
    <source>
        <dbReference type="Google" id="ProtNLM"/>
    </source>
</evidence>
<dbReference type="CDD" id="cd16386">
    <property type="entry name" value="TcpC_N"/>
    <property type="match status" value="1"/>
</dbReference>
<dbReference type="Pfam" id="PF12642">
    <property type="entry name" value="TpcC"/>
    <property type="match status" value="1"/>
</dbReference>
<proteinExistence type="predicted"/>
<dbReference type="InterPro" id="IPR035628">
    <property type="entry name" value="TcpC_C"/>
</dbReference>
<comment type="caution">
    <text evidence="2">The sequence shown here is derived from an EMBL/GenBank/DDBJ whole genome shotgun (WGS) entry which is preliminary data.</text>
</comment>
<dbReference type="EMBL" id="BLEY01000024">
    <property type="protein sequence ID" value="GEU13512.1"/>
    <property type="molecule type" value="Genomic_DNA"/>
</dbReference>
<dbReference type="AlphaFoldDB" id="A0A640MI38"/>
<accession>A0A640MI38</accession>
<evidence type="ECO:0000256" key="1">
    <source>
        <dbReference type="SAM" id="Phobius"/>
    </source>
</evidence>